<evidence type="ECO:0000313" key="2">
    <source>
        <dbReference type="Proteomes" id="UP000477951"/>
    </source>
</evidence>
<accession>A0A6L6VCD4</accession>
<dbReference type="Proteomes" id="UP000477951">
    <property type="component" value="Unassembled WGS sequence"/>
</dbReference>
<gene>
    <name evidence="1" type="ORF">GOZ90_00605</name>
</gene>
<reference evidence="1 2" key="1">
    <citation type="submission" date="2019-12" db="EMBL/GenBank/DDBJ databases">
        <title>Whole-genome sequencing of Allorhizobium vitis.</title>
        <authorList>
            <person name="Gan H.M."/>
            <person name="Szegedi E."/>
            <person name="Burr T."/>
            <person name="Savka M.A."/>
        </authorList>
    </citation>
    <scope>NUCLEOTIDE SEQUENCE [LARGE SCALE GENOMIC DNA]</scope>
    <source>
        <strain evidence="1 2">CG516</strain>
    </source>
</reference>
<sequence length="237" mass="27018">MLTVEPKDILHEVEDLLRTIPDLEFGWYDENALDWLGRTRAILDLPQLNMSIESKLAIQKASSSMARESWQGKTSLRILLNQVRHTIRMQTVGPLSVAVDKGMIFDYFDALKKILQEARTDVFVVDPYLDSDFVARYFPFVAASAKIRLLVSKHINELLPTVSLYCQQHQKQADVRKANNLHDRYVFIDGRRGFQSGASFHQGGVKSPTTLTEINDTFIAVKDIYENEWSANAAQTK</sequence>
<dbReference type="AlphaFoldDB" id="A0A6L6VCD4"/>
<dbReference type="RefSeq" id="WP_156613143.1">
    <property type="nucleotide sequence ID" value="NZ_WPHR01000001.1"/>
</dbReference>
<name>A0A6L6VCD4_AGRVI</name>
<protein>
    <submittedName>
        <fullName evidence="1">Uncharacterized protein</fullName>
    </submittedName>
</protein>
<evidence type="ECO:0000313" key="1">
    <source>
        <dbReference type="EMBL" id="MUZ71162.1"/>
    </source>
</evidence>
<comment type="caution">
    <text evidence="1">The sequence shown here is derived from an EMBL/GenBank/DDBJ whole genome shotgun (WGS) entry which is preliminary data.</text>
</comment>
<dbReference type="EMBL" id="WPHR01000001">
    <property type="protein sequence ID" value="MUZ71162.1"/>
    <property type="molecule type" value="Genomic_DNA"/>
</dbReference>
<organism evidence="1 2">
    <name type="scientific">Agrobacterium vitis</name>
    <name type="common">Rhizobium vitis</name>
    <dbReference type="NCBI Taxonomy" id="373"/>
    <lineage>
        <taxon>Bacteria</taxon>
        <taxon>Pseudomonadati</taxon>
        <taxon>Pseudomonadota</taxon>
        <taxon>Alphaproteobacteria</taxon>
        <taxon>Hyphomicrobiales</taxon>
        <taxon>Rhizobiaceae</taxon>
        <taxon>Rhizobium/Agrobacterium group</taxon>
        <taxon>Agrobacterium</taxon>
    </lineage>
</organism>
<dbReference type="SUPFAM" id="SSF56024">
    <property type="entry name" value="Phospholipase D/nuclease"/>
    <property type="match status" value="1"/>
</dbReference>
<proteinExistence type="predicted"/>